<dbReference type="RefSeq" id="XP_037141795.1">
    <property type="nucleotide sequence ID" value="XM_037285899.1"/>
</dbReference>
<protein>
    <submittedName>
        <fullName evidence="2">Uncharacterized protein</fullName>
    </submittedName>
</protein>
<evidence type="ECO:0000313" key="2">
    <source>
        <dbReference type="EMBL" id="QLL35121.1"/>
    </source>
</evidence>
<accession>A0A7G3ZNN5</accession>
<feature type="transmembrane region" description="Helical" evidence="1">
    <location>
        <begin position="20"/>
        <end position="37"/>
    </location>
</feature>
<organism evidence="2 3">
    <name type="scientific">Torulaspora globosa</name>
    <dbReference type="NCBI Taxonomy" id="48254"/>
    <lineage>
        <taxon>Eukaryota</taxon>
        <taxon>Fungi</taxon>
        <taxon>Dikarya</taxon>
        <taxon>Ascomycota</taxon>
        <taxon>Saccharomycotina</taxon>
        <taxon>Saccharomycetes</taxon>
        <taxon>Saccharomycetales</taxon>
        <taxon>Saccharomycetaceae</taxon>
        <taxon>Torulaspora</taxon>
    </lineage>
</organism>
<keyword evidence="3" id="KW-1185">Reference proteome</keyword>
<keyword evidence="1" id="KW-1133">Transmembrane helix</keyword>
<dbReference type="EMBL" id="CP059253">
    <property type="protein sequence ID" value="QLL35121.1"/>
    <property type="molecule type" value="Genomic_DNA"/>
</dbReference>
<proteinExistence type="predicted"/>
<dbReference type="KEGG" id="tgb:HG536_0H04980"/>
<dbReference type="GeneID" id="59328387"/>
<dbReference type="AlphaFoldDB" id="A0A7G3ZNN5"/>
<feature type="transmembrane region" description="Helical" evidence="1">
    <location>
        <begin position="43"/>
        <end position="66"/>
    </location>
</feature>
<gene>
    <name evidence="2" type="ORF">HG536_0H04980</name>
</gene>
<reference evidence="2 3" key="1">
    <citation type="submission" date="2020-06" db="EMBL/GenBank/DDBJ databases">
        <title>The yeast mating-type switching endonuclease HO is a domesticated member of an unorthodox homing genetic element family.</title>
        <authorList>
            <person name="Coughlan A.Y."/>
            <person name="Lombardi L."/>
            <person name="Braun-Galleani S."/>
            <person name="Martos A.R."/>
            <person name="Galeote V."/>
            <person name="Bigey F."/>
            <person name="Dequin S."/>
            <person name="Byrne K.P."/>
            <person name="Wolfe K.H."/>
        </authorList>
    </citation>
    <scope>NUCLEOTIDE SEQUENCE [LARGE SCALE GENOMIC DNA]</scope>
    <source>
        <strain evidence="2 3">CBS764</strain>
    </source>
</reference>
<evidence type="ECO:0000313" key="3">
    <source>
        <dbReference type="Proteomes" id="UP000515788"/>
    </source>
</evidence>
<name>A0A7G3ZNN5_9SACH</name>
<dbReference type="Proteomes" id="UP000515788">
    <property type="component" value="Chromosome 8"/>
</dbReference>
<keyword evidence="1" id="KW-0812">Transmembrane</keyword>
<sequence length="156" mass="17520">MGFLGRQNRKNERYSPADDVSATTFLTVVMFAFWLNCSDFLDLLFFAICVPYSVGVAKVVSAVLVADMIRPEHLLPAWSFVNSPDAPFLLVCEVIAQFMVDDTDRVIPYFHAQMFAGLCSYTYTSVARIQGAACATRKSRDVALQLREKLLQRYSA</sequence>
<keyword evidence="1" id="KW-0472">Membrane</keyword>
<evidence type="ECO:0000256" key="1">
    <source>
        <dbReference type="SAM" id="Phobius"/>
    </source>
</evidence>